<comment type="caution">
    <text evidence="8">The sequence shown here is derived from an EMBL/GenBank/DDBJ whole genome shotgun (WGS) entry which is preliminary data.</text>
</comment>
<evidence type="ECO:0000256" key="1">
    <source>
        <dbReference type="ARBA" id="ARBA00004167"/>
    </source>
</evidence>
<evidence type="ECO:0000259" key="7">
    <source>
        <dbReference type="Pfam" id="PF04357"/>
    </source>
</evidence>
<evidence type="ECO:0000313" key="9">
    <source>
        <dbReference type="Proteomes" id="UP001464891"/>
    </source>
</evidence>
<evidence type="ECO:0000256" key="2">
    <source>
        <dbReference type="ARBA" id="ARBA00022692"/>
    </source>
</evidence>
<proteinExistence type="predicted"/>
<dbReference type="EMBL" id="JAMPKM010000012">
    <property type="protein sequence ID" value="MEP0819045.1"/>
    <property type="molecule type" value="Genomic_DNA"/>
</dbReference>
<feature type="domain" description="Translocation and assembly module TamB C-terminal" evidence="7">
    <location>
        <begin position="1250"/>
        <end position="1631"/>
    </location>
</feature>
<accession>A0ABV0JB91</accession>
<evidence type="ECO:0000256" key="6">
    <source>
        <dbReference type="SAM" id="Phobius"/>
    </source>
</evidence>
<sequence>MTQSSPPGNEPTPPSRRLWLLLLSRTSAVVGVVLLASITGGAWWAWNFVRNDLAPLIEKNLSQTLSRPVELGEVERFDLNSIRFGASAVPATPTDPDRLAVAAVEVEFNPLQLLFTRTLKPSITLVKSTIYVEQAKSGEWISTRVKAQEQAGLIKTDLDVIRFRDAGIVLIPYPDPRSKRVAIAFNQVNGAANFFDQNQRIAFEVSGKPLRGGNLRLKGESQLKSQQTNLQIRAQDLLASDVSRIIDLPLDFQGGRVDGTLAVRSHPDEPVKLEGRAELKTVTAQVRQVPQPFRQAKGFVRFQGQLIGLENISTFYGKLPIQVAGVLNTQSNYDLRGRLAPVSVANLLDTLKVEELPFATAGEVRGAFLLRGPIAKPVLAGTVVTTKTARIDKVDFSRISTNFALVTAESKVIFDQIKATPEVGGTVTGSGGIKFGEAGGLVLDFAGQNLPGDAIAQTYGTELPTSIGLVSGRAQIYGPLGGNLQTVVQAQAPNAAGGIVSARARLAEGRWQALVKAQQIQLSRFEQVPAQFRGQLSGEIALAGTTDNPQTNAVQAAGKAFLNVVGGTVALNNISLNQGRWQALADLSQIQLKRLSPDLRGQLSGALQLAGTTEAFDLSAIQAAGRVRLSEGLAIVQQPLTASVRWTGQNLLVQEATAPNLSANGIVAVRTEGKNAPEVTNLNLNVQARDYALNALPFAVPSTFQLAGRADFTGRLTGTPTAPNVAGNLRLNQFALNGVPFEPVLAGNLKVVTGQGLNLAVAGDRDRIDLALDPNNQPRAFLIQRDEAIAQGKAQGDQLLVNVQSFPLAALNLAPGAQFGLGNVAGLLSGNFDVNLKQSSVVGEVAIARPAIGTIAGDEFRGRFRYANGIAALTGGELRIGQSQYLLAGNFLQTAAGPQFKGQVDVAQGSLQDILATLQWFELQDITRGLGAPTYARAADVQTVAVGVPETPLQTQLRRFSEIETLLSQQVARREAASPLPDLADLEGNFTGGIRFAGSPETGISLNFDIQGQDWQWDEYTADQVVLNGSFENGVLTLLPLRFQSADTLVAFSGQIGGKTQSGQLQIENLSLETLDRFVTLPVDISGKLNATATLAGSLVNPQAVGELSLVDGTLNDTAVQTARGSFNYNNARLNFGSTVIVNGPEPLTVAGSFPAALPFSAPPTSNEISLDVDVKNEGLALLNVLTPQAAWVDGQGQVNLQVRGTLEQPIANGIATFQDATFEAQALPERLTNVNGTIRFDRDRILVEGIQGQFSQGQVNAQGILPIFTSFRPGNPDAATPLTVNLDKISLNLKGLYRGGVEGQVMVTGTALEPRIGGEIKLANGQVQLPDTSSAPATATNASTSDSQSGATATTPRFNDLRLTLGDGLQIVRQPILNFLAVGDITLNGTLDNLRPNGTIRLRTGQVNLFTTRFTLARGYPQTAVFTPERGLDPILDIQLITSVPEVTRSRTVSTLSPSEVEDVPATSLGALQTVRIEATATGPASQLFDNLELKSSPSRSRNEIVGLLGGGFINTLGRGDSTLGLANLAGSALLTNIQGAIGNALGLSEFRLFPTIVTSEESRSSTLGLAAEASVDITQNVSASVLRVLTADQPTQFGLRYRLNEEFLLRGSTDLSGDSRAVLEYETRF</sequence>
<gene>
    <name evidence="8" type="ORF">NC998_18255</name>
</gene>
<dbReference type="Pfam" id="PF04357">
    <property type="entry name" value="TamB"/>
    <property type="match status" value="1"/>
</dbReference>
<feature type="transmembrane region" description="Helical" evidence="6">
    <location>
        <begin position="20"/>
        <end position="46"/>
    </location>
</feature>
<evidence type="ECO:0000313" key="8">
    <source>
        <dbReference type="EMBL" id="MEP0819045.1"/>
    </source>
</evidence>
<organism evidence="8 9">
    <name type="scientific">Trichocoleus desertorum GB2-A4</name>
    <dbReference type="NCBI Taxonomy" id="2933944"/>
    <lineage>
        <taxon>Bacteria</taxon>
        <taxon>Bacillati</taxon>
        <taxon>Cyanobacteriota</taxon>
        <taxon>Cyanophyceae</taxon>
        <taxon>Leptolyngbyales</taxon>
        <taxon>Trichocoleusaceae</taxon>
        <taxon>Trichocoleus</taxon>
    </lineage>
</organism>
<dbReference type="PANTHER" id="PTHR34457:SF3">
    <property type="entry name" value="PROTEIN TIC236, CHLOROPLASTIC"/>
    <property type="match status" value="1"/>
</dbReference>
<dbReference type="PANTHER" id="PTHR34457">
    <property type="entry name" value="EMBRYO DEFECTIVE 2410"/>
    <property type="match status" value="1"/>
</dbReference>
<evidence type="ECO:0000256" key="4">
    <source>
        <dbReference type="ARBA" id="ARBA00023136"/>
    </source>
</evidence>
<keyword evidence="4 6" id="KW-0472">Membrane</keyword>
<evidence type="ECO:0000256" key="5">
    <source>
        <dbReference type="SAM" id="MobiDB-lite"/>
    </source>
</evidence>
<dbReference type="InterPro" id="IPR053022">
    <property type="entry name" value="Chloroplast_translocon_comp"/>
</dbReference>
<keyword evidence="9" id="KW-1185">Reference proteome</keyword>
<keyword evidence="3 6" id="KW-1133">Transmembrane helix</keyword>
<reference evidence="8 9" key="1">
    <citation type="submission" date="2022-04" db="EMBL/GenBank/DDBJ databases">
        <title>Positive selection, recombination, and allopatry shape intraspecific diversity of widespread and dominant cyanobacteria.</title>
        <authorList>
            <person name="Wei J."/>
            <person name="Shu W."/>
            <person name="Hu C."/>
        </authorList>
    </citation>
    <scope>NUCLEOTIDE SEQUENCE [LARGE SCALE GENOMIC DNA]</scope>
    <source>
        <strain evidence="8 9">GB2-A4</strain>
    </source>
</reference>
<feature type="region of interest" description="Disordered" evidence="5">
    <location>
        <begin position="1328"/>
        <end position="1356"/>
    </location>
</feature>
<dbReference type="InterPro" id="IPR007452">
    <property type="entry name" value="TamB_C"/>
</dbReference>
<comment type="subcellular location">
    <subcellularLocation>
        <location evidence="1">Membrane</location>
        <topology evidence="1">Single-pass membrane protein</topology>
    </subcellularLocation>
</comment>
<name>A0ABV0JB91_9CYAN</name>
<evidence type="ECO:0000256" key="3">
    <source>
        <dbReference type="ARBA" id="ARBA00022989"/>
    </source>
</evidence>
<protein>
    <submittedName>
        <fullName evidence="8">Translocation/assembly module TamB domain-containing protein</fullName>
    </submittedName>
</protein>
<keyword evidence="2 6" id="KW-0812">Transmembrane</keyword>
<dbReference type="RefSeq" id="WP_190432111.1">
    <property type="nucleotide sequence ID" value="NZ_JAMPKM010000012.1"/>
</dbReference>
<feature type="compositionally biased region" description="Low complexity" evidence="5">
    <location>
        <begin position="1333"/>
        <end position="1350"/>
    </location>
</feature>
<dbReference type="Proteomes" id="UP001464891">
    <property type="component" value="Unassembled WGS sequence"/>
</dbReference>